<feature type="domain" description="HTH lysR-type" evidence="5">
    <location>
        <begin position="1"/>
        <end position="59"/>
    </location>
</feature>
<dbReference type="SUPFAM" id="SSF46785">
    <property type="entry name" value="Winged helix' DNA-binding domain"/>
    <property type="match status" value="1"/>
</dbReference>
<organism evidence="6 7">
    <name type="scientific">Nitrospirillum iridis</name>
    <dbReference type="NCBI Taxonomy" id="765888"/>
    <lineage>
        <taxon>Bacteria</taxon>
        <taxon>Pseudomonadati</taxon>
        <taxon>Pseudomonadota</taxon>
        <taxon>Alphaproteobacteria</taxon>
        <taxon>Rhodospirillales</taxon>
        <taxon>Azospirillaceae</taxon>
        <taxon>Nitrospirillum</taxon>
    </lineage>
</organism>
<dbReference type="InterPro" id="IPR005119">
    <property type="entry name" value="LysR_subst-bd"/>
</dbReference>
<evidence type="ECO:0000259" key="5">
    <source>
        <dbReference type="PROSITE" id="PS50931"/>
    </source>
</evidence>
<dbReference type="Proteomes" id="UP000539175">
    <property type="component" value="Unassembled WGS sequence"/>
</dbReference>
<dbReference type="EMBL" id="JACIIZ010000021">
    <property type="protein sequence ID" value="MBB6254845.1"/>
    <property type="molecule type" value="Genomic_DNA"/>
</dbReference>
<protein>
    <submittedName>
        <fullName evidence="6">DNA-binding transcriptional LysR family regulator</fullName>
    </submittedName>
</protein>
<evidence type="ECO:0000256" key="3">
    <source>
        <dbReference type="ARBA" id="ARBA00023125"/>
    </source>
</evidence>
<keyword evidence="4" id="KW-0804">Transcription</keyword>
<evidence type="ECO:0000313" key="6">
    <source>
        <dbReference type="EMBL" id="MBB6254845.1"/>
    </source>
</evidence>
<comment type="similarity">
    <text evidence="1">Belongs to the LysR transcriptional regulatory family.</text>
</comment>
<dbReference type="PROSITE" id="PS50931">
    <property type="entry name" value="HTH_LYSR"/>
    <property type="match status" value="1"/>
</dbReference>
<dbReference type="InterPro" id="IPR036388">
    <property type="entry name" value="WH-like_DNA-bd_sf"/>
</dbReference>
<name>A0A7X0B558_9PROT</name>
<dbReference type="GO" id="GO:0003677">
    <property type="term" value="F:DNA binding"/>
    <property type="evidence" value="ECO:0007669"/>
    <property type="project" value="UniProtKB-KW"/>
</dbReference>
<dbReference type="InterPro" id="IPR058163">
    <property type="entry name" value="LysR-type_TF_proteobact-type"/>
</dbReference>
<dbReference type="InterPro" id="IPR000847">
    <property type="entry name" value="LysR_HTH_N"/>
</dbReference>
<dbReference type="GO" id="GO:0003700">
    <property type="term" value="F:DNA-binding transcription factor activity"/>
    <property type="evidence" value="ECO:0007669"/>
    <property type="project" value="InterPro"/>
</dbReference>
<dbReference type="AlphaFoldDB" id="A0A7X0B558"/>
<evidence type="ECO:0000256" key="4">
    <source>
        <dbReference type="ARBA" id="ARBA00023163"/>
    </source>
</evidence>
<sequence length="320" mass="34478">MDRLQAMTAFVRVVETGSFSRAARQIGVGQPAISKTIAQLEDRLQVRLLIRSTHGLSPTDAGVRFYERAKTAIHEADEAELEAKGAGAGLSGRLRICAATTFARLMVIPRLPEFMAKHPDLDVDIVLDDRVIDLVSEGIDIALRMGDLADSSAVARLLATGRRSVVATPAYLGKHGVPQVPADIAAHQAVIYAQLGSSWTFRRDGTEASVVVSGRVQFSAAEGIRAAVKADMGLAVASDWMFWPELRTGEVTRVLEDWELPKIDLWAVFPTGRLASAKARAFADFVERVVGSPVGTSLPPRPDAEMSAFGMRVGCGLRSE</sequence>
<dbReference type="RefSeq" id="WP_184807374.1">
    <property type="nucleotide sequence ID" value="NZ_JACIIZ010000021.1"/>
</dbReference>
<dbReference type="Pfam" id="PF03466">
    <property type="entry name" value="LysR_substrate"/>
    <property type="match status" value="1"/>
</dbReference>
<dbReference type="InterPro" id="IPR036390">
    <property type="entry name" value="WH_DNA-bd_sf"/>
</dbReference>
<keyword evidence="3 6" id="KW-0238">DNA-binding</keyword>
<dbReference type="Pfam" id="PF00126">
    <property type="entry name" value="HTH_1"/>
    <property type="match status" value="1"/>
</dbReference>
<dbReference type="Gene3D" id="1.10.10.10">
    <property type="entry name" value="Winged helix-like DNA-binding domain superfamily/Winged helix DNA-binding domain"/>
    <property type="match status" value="1"/>
</dbReference>
<dbReference type="PANTHER" id="PTHR30537">
    <property type="entry name" value="HTH-TYPE TRANSCRIPTIONAL REGULATOR"/>
    <property type="match status" value="1"/>
</dbReference>
<evidence type="ECO:0000256" key="1">
    <source>
        <dbReference type="ARBA" id="ARBA00009437"/>
    </source>
</evidence>
<dbReference type="CDD" id="cd08422">
    <property type="entry name" value="PBP2_CrgA_like"/>
    <property type="match status" value="1"/>
</dbReference>
<dbReference type="PRINTS" id="PR00039">
    <property type="entry name" value="HTHLYSR"/>
</dbReference>
<dbReference type="SUPFAM" id="SSF53850">
    <property type="entry name" value="Periplasmic binding protein-like II"/>
    <property type="match status" value="1"/>
</dbReference>
<gene>
    <name evidence="6" type="ORF">FHS74_005438</name>
</gene>
<dbReference type="PANTHER" id="PTHR30537:SF5">
    <property type="entry name" value="HTH-TYPE TRANSCRIPTIONAL ACTIVATOR TTDR-RELATED"/>
    <property type="match status" value="1"/>
</dbReference>
<dbReference type="Gene3D" id="3.40.190.290">
    <property type="match status" value="1"/>
</dbReference>
<reference evidence="6 7" key="1">
    <citation type="submission" date="2020-08" db="EMBL/GenBank/DDBJ databases">
        <title>Genomic Encyclopedia of Type Strains, Phase IV (KMG-IV): sequencing the most valuable type-strain genomes for metagenomic binning, comparative biology and taxonomic classification.</title>
        <authorList>
            <person name="Goeker M."/>
        </authorList>
    </citation>
    <scope>NUCLEOTIDE SEQUENCE [LARGE SCALE GENOMIC DNA]</scope>
    <source>
        <strain evidence="6 7">DSM 22198</strain>
    </source>
</reference>
<proteinExistence type="inferred from homology"/>
<comment type="caution">
    <text evidence="6">The sequence shown here is derived from an EMBL/GenBank/DDBJ whole genome shotgun (WGS) entry which is preliminary data.</text>
</comment>
<evidence type="ECO:0000313" key="7">
    <source>
        <dbReference type="Proteomes" id="UP000539175"/>
    </source>
</evidence>
<accession>A0A7X0B558</accession>
<dbReference type="FunFam" id="1.10.10.10:FF:000001">
    <property type="entry name" value="LysR family transcriptional regulator"/>
    <property type="match status" value="1"/>
</dbReference>
<evidence type="ECO:0000256" key="2">
    <source>
        <dbReference type="ARBA" id="ARBA00023015"/>
    </source>
</evidence>
<keyword evidence="2" id="KW-0805">Transcription regulation</keyword>
<keyword evidence="7" id="KW-1185">Reference proteome</keyword>